<evidence type="ECO:0000313" key="3">
    <source>
        <dbReference type="Proteomes" id="UP000218238"/>
    </source>
</evidence>
<evidence type="ECO:0000313" key="2">
    <source>
        <dbReference type="EMBL" id="PAX51153.1"/>
    </source>
</evidence>
<dbReference type="InterPro" id="IPR016181">
    <property type="entry name" value="Acyl_CoA_acyltransferase"/>
</dbReference>
<keyword evidence="2" id="KW-0808">Transferase</keyword>
<dbReference type="SUPFAM" id="SSF55729">
    <property type="entry name" value="Acyl-CoA N-acyltransferases (Nat)"/>
    <property type="match status" value="1"/>
</dbReference>
<dbReference type="AlphaFoldDB" id="A0A2A2TBS1"/>
<protein>
    <submittedName>
        <fullName evidence="2">GNAT family N-acetyltransferase</fullName>
    </submittedName>
</protein>
<accession>A0A2A2TBS1</accession>
<dbReference type="Pfam" id="PF13302">
    <property type="entry name" value="Acetyltransf_3"/>
    <property type="match status" value="1"/>
</dbReference>
<reference evidence="2 3" key="1">
    <citation type="submission" date="2017-08" db="EMBL/GenBank/DDBJ databases">
        <title>Draft genome sequence of filamentous cyanobacterium Calothrix elsteri CCALA 953.</title>
        <authorList>
            <person name="Gagunashvili A.N."/>
            <person name="Elster J."/>
            <person name="Andresson O.S."/>
        </authorList>
    </citation>
    <scope>NUCLEOTIDE SEQUENCE [LARGE SCALE GENOMIC DNA]</scope>
    <source>
        <strain evidence="2 3">CCALA 953</strain>
    </source>
</reference>
<dbReference type="InterPro" id="IPR000182">
    <property type="entry name" value="GNAT_dom"/>
</dbReference>
<keyword evidence="3" id="KW-1185">Reference proteome</keyword>
<dbReference type="OrthoDB" id="509947at2"/>
<evidence type="ECO:0000259" key="1">
    <source>
        <dbReference type="Pfam" id="PF13302"/>
    </source>
</evidence>
<dbReference type="PANTHER" id="PTHR43792">
    <property type="entry name" value="GNAT FAMILY, PUTATIVE (AFU_ORTHOLOGUE AFUA_3G00765)-RELATED-RELATED"/>
    <property type="match status" value="1"/>
</dbReference>
<dbReference type="GO" id="GO:0016747">
    <property type="term" value="F:acyltransferase activity, transferring groups other than amino-acyl groups"/>
    <property type="evidence" value="ECO:0007669"/>
    <property type="project" value="InterPro"/>
</dbReference>
<name>A0A2A2TBS1_9CYAN</name>
<sequence length="172" mass="20042">MQVERIETQRLWGEKICQSHWKYYLEMGSNPEVMATLGGIRSQAEAQDSLIANRKQWEYYGHGQWIFFEKDTNLFVGRGGIRRVIVNASQEVELGYALMPEFWGQGLAVEIGNKSLEVACSKFNYPSVVCYTLVENKRSERVMQKIGFLYEANIMHVNLPHVFYRYQNPKAY</sequence>
<dbReference type="Gene3D" id="3.40.630.30">
    <property type="match status" value="1"/>
</dbReference>
<dbReference type="EMBL" id="NTFS01000460">
    <property type="protein sequence ID" value="PAX51153.1"/>
    <property type="molecule type" value="Genomic_DNA"/>
</dbReference>
<organism evidence="2 3">
    <name type="scientific">Brunnivagina elsteri CCALA 953</name>
    <dbReference type="NCBI Taxonomy" id="987040"/>
    <lineage>
        <taxon>Bacteria</taxon>
        <taxon>Bacillati</taxon>
        <taxon>Cyanobacteriota</taxon>
        <taxon>Cyanophyceae</taxon>
        <taxon>Nostocales</taxon>
        <taxon>Calotrichaceae</taxon>
        <taxon>Brunnivagina</taxon>
    </lineage>
</organism>
<dbReference type="PANTHER" id="PTHR43792:SF1">
    <property type="entry name" value="N-ACETYLTRANSFERASE DOMAIN-CONTAINING PROTEIN"/>
    <property type="match status" value="1"/>
</dbReference>
<dbReference type="Proteomes" id="UP000218238">
    <property type="component" value="Unassembled WGS sequence"/>
</dbReference>
<feature type="domain" description="N-acetyltransferase" evidence="1">
    <location>
        <begin position="15"/>
        <end position="148"/>
    </location>
</feature>
<comment type="caution">
    <text evidence="2">The sequence shown here is derived from an EMBL/GenBank/DDBJ whole genome shotgun (WGS) entry which is preliminary data.</text>
</comment>
<dbReference type="RefSeq" id="WP_095724486.1">
    <property type="nucleotide sequence ID" value="NZ_NTFS01000460.1"/>
</dbReference>
<dbReference type="InterPro" id="IPR051531">
    <property type="entry name" value="N-acetyltransferase"/>
</dbReference>
<gene>
    <name evidence="2" type="ORF">CK510_26365</name>
</gene>
<proteinExistence type="predicted"/>